<proteinExistence type="inferred from homology"/>
<evidence type="ECO:0000313" key="6">
    <source>
        <dbReference type="Proteomes" id="UP000578531"/>
    </source>
</evidence>
<dbReference type="AlphaFoldDB" id="A0A8H6L192"/>
<dbReference type="InterPro" id="IPR036291">
    <property type="entry name" value="NAD(P)-bd_dom_sf"/>
</dbReference>
<dbReference type="EMBL" id="JACCJC010000054">
    <property type="protein sequence ID" value="KAF6231781.1"/>
    <property type="molecule type" value="Genomic_DNA"/>
</dbReference>
<evidence type="ECO:0000256" key="2">
    <source>
        <dbReference type="ARBA" id="ARBA00022857"/>
    </source>
</evidence>
<dbReference type="OrthoDB" id="47007at2759"/>
<dbReference type="SMART" id="SM00822">
    <property type="entry name" value="PKS_KR"/>
    <property type="match status" value="1"/>
</dbReference>
<dbReference type="PANTHER" id="PTHR43639:SF1">
    <property type="entry name" value="SHORT-CHAIN DEHYDROGENASE_REDUCTASE FAMILY PROTEIN"/>
    <property type="match status" value="1"/>
</dbReference>
<evidence type="ECO:0000256" key="1">
    <source>
        <dbReference type="ARBA" id="ARBA00006484"/>
    </source>
</evidence>
<dbReference type="PRINTS" id="PR00081">
    <property type="entry name" value="GDHRDH"/>
</dbReference>
<dbReference type="Gene3D" id="3.40.50.720">
    <property type="entry name" value="NAD(P)-binding Rossmann-like Domain"/>
    <property type="match status" value="1"/>
</dbReference>
<evidence type="ECO:0000256" key="3">
    <source>
        <dbReference type="ARBA" id="ARBA00023002"/>
    </source>
</evidence>
<keyword evidence="3" id="KW-0560">Oxidoreductase</keyword>
<dbReference type="RefSeq" id="XP_037161213.1">
    <property type="nucleotide sequence ID" value="XM_037311969.1"/>
</dbReference>
<organism evidence="5 6">
    <name type="scientific">Letharia columbiana</name>
    <dbReference type="NCBI Taxonomy" id="112416"/>
    <lineage>
        <taxon>Eukaryota</taxon>
        <taxon>Fungi</taxon>
        <taxon>Dikarya</taxon>
        <taxon>Ascomycota</taxon>
        <taxon>Pezizomycotina</taxon>
        <taxon>Lecanoromycetes</taxon>
        <taxon>OSLEUM clade</taxon>
        <taxon>Lecanoromycetidae</taxon>
        <taxon>Lecanorales</taxon>
        <taxon>Lecanorineae</taxon>
        <taxon>Parmeliaceae</taxon>
        <taxon>Letharia</taxon>
    </lineage>
</organism>
<sequence>MNGHVSSARLDGKIAIVTGAGRGIGAGIARELGARGASVVVNYRSSAEIAQSLANEIKAGGSDSIAIQGDVSKIEDIKSLFQQTKAHFNRVDIVVSNSGVEHFGPIDQVTPDAFDKVFNVNTRGQFFVGQAAYEHLADNGRLILTSSISAHSPIKQHALYAGSKCAVEAFARCFAPDFGPRGITVNSIAPGGVKTDMAADVGFKYIPTADASWTVDDVEKFIASRTPMGRMAYPVDIARVVGFLASEDAGWISGQNLTISGGVS</sequence>
<dbReference type="Proteomes" id="UP000578531">
    <property type="component" value="Unassembled WGS sequence"/>
</dbReference>
<dbReference type="Pfam" id="PF13561">
    <property type="entry name" value="adh_short_C2"/>
    <property type="match status" value="1"/>
</dbReference>
<protein>
    <recommendedName>
        <fullName evidence="4">Ketoreductase domain-containing protein</fullName>
    </recommendedName>
</protein>
<dbReference type="GO" id="GO:0016491">
    <property type="term" value="F:oxidoreductase activity"/>
    <property type="evidence" value="ECO:0007669"/>
    <property type="project" value="UniProtKB-KW"/>
</dbReference>
<keyword evidence="6" id="KW-1185">Reference proteome</keyword>
<feature type="domain" description="Ketoreductase" evidence="4">
    <location>
        <begin position="13"/>
        <end position="191"/>
    </location>
</feature>
<comment type="similarity">
    <text evidence="1">Belongs to the short-chain dehydrogenases/reductases (SDR) family.</text>
</comment>
<name>A0A8H6L192_9LECA</name>
<dbReference type="InterPro" id="IPR057326">
    <property type="entry name" value="KR_dom"/>
</dbReference>
<keyword evidence="2" id="KW-0521">NADP</keyword>
<dbReference type="InterPro" id="IPR002347">
    <property type="entry name" value="SDR_fam"/>
</dbReference>
<dbReference type="PANTHER" id="PTHR43639">
    <property type="entry name" value="OXIDOREDUCTASE, SHORT-CHAIN DEHYDROGENASE/REDUCTASE FAMILY (AFU_ORTHOLOGUE AFUA_5G02870)"/>
    <property type="match status" value="1"/>
</dbReference>
<evidence type="ECO:0000259" key="4">
    <source>
        <dbReference type="SMART" id="SM00822"/>
    </source>
</evidence>
<comment type="caution">
    <text evidence="5">The sequence shown here is derived from an EMBL/GenBank/DDBJ whole genome shotgun (WGS) entry which is preliminary data.</text>
</comment>
<gene>
    <name evidence="5" type="ORF">HO173_010083</name>
</gene>
<dbReference type="PRINTS" id="PR00080">
    <property type="entry name" value="SDRFAMILY"/>
</dbReference>
<evidence type="ECO:0000313" key="5">
    <source>
        <dbReference type="EMBL" id="KAF6231781.1"/>
    </source>
</evidence>
<dbReference type="GeneID" id="59291730"/>
<reference evidence="5 6" key="1">
    <citation type="journal article" date="2020" name="Genomics">
        <title>Complete, high-quality genomes from long-read metagenomic sequencing of two wolf lichen thalli reveals enigmatic genome architecture.</title>
        <authorList>
            <person name="McKenzie S.K."/>
            <person name="Walston R.F."/>
            <person name="Allen J.L."/>
        </authorList>
    </citation>
    <scope>NUCLEOTIDE SEQUENCE [LARGE SCALE GENOMIC DNA]</scope>
    <source>
        <strain evidence="5">WasteWater2</strain>
    </source>
</reference>
<accession>A0A8H6L192</accession>
<dbReference type="SUPFAM" id="SSF51735">
    <property type="entry name" value="NAD(P)-binding Rossmann-fold domains"/>
    <property type="match status" value="1"/>
</dbReference>
<dbReference type="FunFam" id="3.40.50.720:FF:000084">
    <property type="entry name" value="Short-chain dehydrogenase reductase"/>
    <property type="match status" value="1"/>
</dbReference>